<dbReference type="InParanoid" id="B4J6I0"/>
<evidence type="ECO:0000313" key="2">
    <source>
        <dbReference type="EMBL" id="EDW01981.1"/>
    </source>
</evidence>
<dbReference type="Pfam" id="PF06477">
    <property type="entry name" value="DUF1091"/>
    <property type="match status" value="1"/>
</dbReference>
<dbReference type="PANTHER" id="PTHR20898">
    <property type="entry name" value="DAEDALUS ON 3-RELATED-RELATED"/>
    <property type="match status" value="1"/>
</dbReference>
<dbReference type="Proteomes" id="UP000001070">
    <property type="component" value="Unassembled WGS sequence"/>
</dbReference>
<keyword evidence="1" id="KW-0732">Signal</keyword>
<dbReference type="PhylomeDB" id="B4J6I0"/>
<dbReference type="OrthoDB" id="7815025at2759"/>
<gene>
    <name evidence="2" type="primary">Dgri\GH21739</name>
    <name evidence="2" type="ORF">Dgri_GH21739</name>
</gene>
<evidence type="ECO:0000256" key="1">
    <source>
        <dbReference type="SAM" id="SignalP"/>
    </source>
</evidence>
<dbReference type="SMART" id="SM00697">
    <property type="entry name" value="DM8"/>
    <property type="match status" value="1"/>
</dbReference>
<feature type="chain" id="PRO_5002808219" evidence="1">
    <location>
        <begin position="24"/>
        <end position="193"/>
    </location>
</feature>
<dbReference type="AlphaFoldDB" id="B4J6I0"/>
<organism evidence="3">
    <name type="scientific">Drosophila grimshawi</name>
    <name type="common">Hawaiian fruit fly</name>
    <name type="synonym">Idiomyia grimshawi</name>
    <dbReference type="NCBI Taxonomy" id="7222"/>
    <lineage>
        <taxon>Eukaryota</taxon>
        <taxon>Metazoa</taxon>
        <taxon>Ecdysozoa</taxon>
        <taxon>Arthropoda</taxon>
        <taxon>Hexapoda</taxon>
        <taxon>Insecta</taxon>
        <taxon>Pterygota</taxon>
        <taxon>Neoptera</taxon>
        <taxon>Endopterygota</taxon>
        <taxon>Diptera</taxon>
        <taxon>Brachycera</taxon>
        <taxon>Muscomorpha</taxon>
        <taxon>Ephydroidea</taxon>
        <taxon>Drosophilidae</taxon>
        <taxon>Drosophila</taxon>
        <taxon>Hawaiian Drosophila</taxon>
    </lineage>
</organism>
<dbReference type="InterPro" id="IPR010512">
    <property type="entry name" value="DUF1091"/>
</dbReference>
<accession>B4J6I0</accession>
<proteinExistence type="predicted"/>
<evidence type="ECO:0000313" key="3">
    <source>
        <dbReference type="Proteomes" id="UP000001070"/>
    </source>
</evidence>
<dbReference type="HOGENOM" id="CLU_1385477_0_0_1"/>
<dbReference type="KEGG" id="dgr:6560011"/>
<dbReference type="STRING" id="7222.B4J6I0"/>
<name>B4J6I0_DROGR</name>
<feature type="signal peptide" evidence="1">
    <location>
        <begin position="1"/>
        <end position="23"/>
    </location>
</feature>
<reference evidence="2 3" key="1">
    <citation type="journal article" date="2007" name="Nature">
        <title>Evolution of genes and genomes on the Drosophila phylogeny.</title>
        <authorList>
            <consortium name="Drosophila 12 Genomes Consortium"/>
            <person name="Clark A.G."/>
            <person name="Eisen M.B."/>
            <person name="Smith D.R."/>
            <person name="Bergman C.M."/>
            <person name="Oliver B."/>
            <person name="Markow T.A."/>
            <person name="Kaufman T.C."/>
            <person name="Kellis M."/>
            <person name="Gelbart W."/>
            <person name="Iyer V.N."/>
            <person name="Pollard D.A."/>
            <person name="Sackton T.B."/>
            <person name="Larracuente A.M."/>
            <person name="Singh N.D."/>
            <person name="Abad J.P."/>
            <person name="Abt D.N."/>
            <person name="Adryan B."/>
            <person name="Aguade M."/>
            <person name="Akashi H."/>
            <person name="Anderson W.W."/>
            <person name="Aquadro C.F."/>
            <person name="Ardell D.H."/>
            <person name="Arguello R."/>
            <person name="Artieri C.G."/>
            <person name="Barbash D.A."/>
            <person name="Barker D."/>
            <person name="Barsanti P."/>
            <person name="Batterham P."/>
            <person name="Batzoglou S."/>
            <person name="Begun D."/>
            <person name="Bhutkar A."/>
            <person name="Blanco E."/>
            <person name="Bosak S.A."/>
            <person name="Bradley R.K."/>
            <person name="Brand A.D."/>
            <person name="Brent M.R."/>
            <person name="Brooks A.N."/>
            <person name="Brown R.H."/>
            <person name="Butlin R.K."/>
            <person name="Caggese C."/>
            <person name="Calvi B.R."/>
            <person name="Bernardo de Carvalho A."/>
            <person name="Caspi A."/>
            <person name="Castrezana S."/>
            <person name="Celniker S.E."/>
            <person name="Chang J.L."/>
            <person name="Chapple C."/>
            <person name="Chatterji S."/>
            <person name="Chinwalla A."/>
            <person name="Civetta A."/>
            <person name="Clifton S.W."/>
            <person name="Comeron J.M."/>
            <person name="Costello J.C."/>
            <person name="Coyne J.A."/>
            <person name="Daub J."/>
            <person name="David R.G."/>
            <person name="Delcher A.L."/>
            <person name="Delehaunty K."/>
            <person name="Do C.B."/>
            <person name="Ebling H."/>
            <person name="Edwards K."/>
            <person name="Eickbush T."/>
            <person name="Evans J.D."/>
            <person name="Filipski A."/>
            <person name="Findeiss S."/>
            <person name="Freyhult E."/>
            <person name="Fulton L."/>
            <person name="Fulton R."/>
            <person name="Garcia A.C."/>
            <person name="Gardiner A."/>
            <person name="Garfield D.A."/>
            <person name="Garvin B.E."/>
            <person name="Gibson G."/>
            <person name="Gilbert D."/>
            <person name="Gnerre S."/>
            <person name="Godfrey J."/>
            <person name="Good R."/>
            <person name="Gotea V."/>
            <person name="Gravely B."/>
            <person name="Greenberg A.J."/>
            <person name="Griffiths-Jones S."/>
            <person name="Gross S."/>
            <person name="Guigo R."/>
            <person name="Gustafson E.A."/>
            <person name="Haerty W."/>
            <person name="Hahn M.W."/>
            <person name="Halligan D.L."/>
            <person name="Halpern A.L."/>
            <person name="Halter G.M."/>
            <person name="Han M.V."/>
            <person name="Heger A."/>
            <person name="Hillier L."/>
            <person name="Hinrichs A.S."/>
            <person name="Holmes I."/>
            <person name="Hoskins R.A."/>
            <person name="Hubisz M.J."/>
            <person name="Hultmark D."/>
            <person name="Huntley M.A."/>
            <person name="Jaffe D.B."/>
            <person name="Jagadeeshan S."/>
            <person name="Jeck W.R."/>
            <person name="Johnson J."/>
            <person name="Jones C.D."/>
            <person name="Jordan W.C."/>
            <person name="Karpen G.H."/>
            <person name="Kataoka E."/>
            <person name="Keightley P.D."/>
            <person name="Kheradpour P."/>
            <person name="Kirkness E.F."/>
            <person name="Koerich L.B."/>
            <person name="Kristiansen K."/>
            <person name="Kudrna D."/>
            <person name="Kulathinal R.J."/>
            <person name="Kumar S."/>
            <person name="Kwok R."/>
            <person name="Lander E."/>
            <person name="Langley C.H."/>
            <person name="Lapoint R."/>
            <person name="Lazzaro B.P."/>
            <person name="Lee S.J."/>
            <person name="Levesque L."/>
            <person name="Li R."/>
            <person name="Lin C.F."/>
            <person name="Lin M.F."/>
            <person name="Lindblad-Toh K."/>
            <person name="Llopart A."/>
            <person name="Long M."/>
            <person name="Low L."/>
            <person name="Lozovsky E."/>
            <person name="Lu J."/>
            <person name="Luo M."/>
            <person name="Machado C.A."/>
            <person name="Makalowski W."/>
            <person name="Marzo M."/>
            <person name="Matsuda M."/>
            <person name="Matzkin L."/>
            <person name="McAllister B."/>
            <person name="McBride C.S."/>
            <person name="McKernan B."/>
            <person name="McKernan K."/>
            <person name="Mendez-Lago M."/>
            <person name="Minx P."/>
            <person name="Mollenhauer M.U."/>
            <person name="Montooth K."/>
            <person name="Mount S.M."/>
            <person name="Mu X."/>
            <person name="Myers E."/>
            <person name="Negre B."/>
            <person name="Newfeld S."/>
            <person name="Nielsen R."/>
            <person name="Noor M.A."/>
            <person name="O'Grady P."/>
            <person name="Pachter L."/>
            <person name="Papaceit M."/>
            <person name="Parisi M.J."/>
            <person name="Parisi M."/>
            <person name="Parts L."/>
            <person name="Pedersen J.S."/>
            <person name="Pesole G."/>
            <person name="Phillippy A.M."/>
            <person name="Ponting C.P."/>
            <person name="Pop M."/>
            <person name="Porcelli D."/>
            <person name="Powell J.R."/>
            <person name="Prohaska S."/>
            <person name="Pruitt K."/>
            <person name="Puig M."/>
            <person name="Quesneville H."/>
            <person name="Ram K.R."/>
            <person name="Rand D."/>
            <person name="Rasmussen M.D."/>
            <person name="Reed L.K."/>
            <person name="Reenan R."/>
            <person name="Reily A."/>
            <person name="Remington K.A."/>
            <person name="Rieger T.T."/>
            <person name="Ritchie M.G."/>
            <person name="Robin C."/>
            <person name="Rogers Y.H."/>
            <person name="Rohde C."/>
            <person name="Rozas J."/>
            <person name="Rubenfield M.J."/>
            <person name="Ruiz A."/>
            <person name="Russo S."/>
            <person name="Salzberg S.L."/>
            <person name="Sanchez-Gracia A."/>
            <person name="Saranga D.J."/>
            <person name="Sato H."/>
            <person name="Schaeffer S.W."/>
            <person name="Schatz M.C."/>
            <person name="Schlenke T."/>
            <person name="Schwartz R."/>
            <person name="Segarra C."/>
            <person name="Singh R.S."/>
            <person name="Sirot L."/>
            <person name="Sirota M."/>
            <person name="Sisneros N.B."/>
            <person name="Smith C.D."/>
            <person name="Smith T.F."/>
            <person name="Spieth J."/>
            <person name="Stage D.E."/>
            <person name="Stark A."/>
            <person name="Stephan W."/>
            <person name="Strausberg R.L."/>
            <person name="Strempel S."/>
            <person name="Sturgill D."/>
            <person name="Sutton G."/>
            <person name="Sutton G.G."/>
            <person name="Tao W."/>
            <person name="Teichmann S."/>
            <person name="Tobari Y.N."/>
            <person name="Tomimura Y."/>
            <person name="Tsolas J.M."/>
            <person name="Valente V.L."/>
            <person name="Venter E."/>
            <person name="Venter J.C."/>
            <person name="Vicario S."/>
            <person name="Vieira F.G."/>
            <person name="Vilella A.J."/>
            <person name="Villasante A."/>
            <person name="Walenz B."/>
            <person name="Wang J."/>
            <person name="Wasserman M."/>
            <person name="Watts T."/>
            <person name="Wilson D."/>
            <person name="Wilson R.K."/>
            <person name="Wing R.A."/>
            <person name="Wolfner M.F."/>
            <person name="Wong A."/>
            <person name="Wong G.K."/>
            <person name="Wu C.I."/>
            <person name="Wu G."/>
            <person name="Yamamoto D."/>
            <person name="Yang H.P."/>
            <person name="Yang S.P."/>
            <person name="Yorke J.A."/>
            <person name="Yoshida K."/>
            <person name="Zdobnov E."/>
            <person name="Zhang P."/>
            <person name="Zhang Y."/>
            <person name="Zimin A.V."/>
            <person name="Baldwin J."/>
            <person name="Abdouelleil A."/>
            <person name="Abdulkadir J."/>
            <person name="Abebe A."/>
            <person name="Abera B."/>
            <person name="Abreu J."/>
            <person name="Acer S.C."/>
            <person name="Aftuck L."/>
            <person name="Alexander A."/>
            <person name="An P."/>
            <person name="Anderson E."/>
            <person name="Anderson S."/>
            <person name="Arachi H."/>
            <person name="Azer M."/>
            <person name="Bachantsang P."/>
            <person name="Barry A."/>
            <person name="Bayul T."/>
            <person name="Berlin A."/>
            <person name="Bessette D."/>
            <person name="Bloom T."/>
            <person name="Blye J."/>
            <person name="Boguslavskiy L."/>
            <person name="Bonnet C."/>
            <person name="Boukhgalter B."/>
            <person name="Bourzgui I."/>
            <person name="Brown A."/>
            <person name="Cahill P."/>
            <person name="Channer S."/>
            <person name="Cheshatsang Y."/>
            <person name="Chuda L."/>
            <person name="Citroen M."/>
            <person name="Collymore A."/>
            <person name="Cooke P."/>
            <person name="Costello M."/>
            <person name="D'Aco K."/>
            <person name="Daza R."/>
            <person name="De Haan G."/>
            <person name="DeGray S."/>
            <person name="DeMaso C."/>
            <person name="Dhargay N."/>
            <person name="Dooley K."/>
            <person name="Dooley E."/>
            <person name="Doricent M."/>
            <person name="Dorje P."/>
            <person name="Dorjee K."/>
            <person name="Dupes A."/>
            <person name="Elong R."/>
            <person name="Falk J."/>
            <person name="Farina A."/>
            <person name="Faro S."/>
            <person name="Ferguson D."/>
            <person name="Fisher S."/>
            <person name="Foley C.D."/>
            <person name="Franke A."/>
            <person name="Friedrich D."/>
            <person name="Gadbois L."/>
            <person name="Gearin G."/>
            <person name="Gearin C.R."/>
            <person name="Giannoukos G."/>
            <person name="Goode T."/>
            <person name="Graham J."/>
            <person name="Grandbois E."/>
            <person name="Grewal S."/>
            <person name="Gyaltsen K."/>
            <person name="Hafez N."/>
            <person name="Hagos B."/>
            <person name="Hall J."/>
            <person name="Henson C."/>
            <person name="Hollinger A."/>
            <person name="Honan T."/>
            <person name="Huard M.D."/>
            <person name="Hughes L."/>
            <person name="Hurhula B."/>
            <person name="Husby M.E."/>
            <person name="Kamat A."/>
            <person name="Kanga B."/>
            <person name="Kashin S."/>
            <person name="Khazanovich D."/>
            <person name="Kisner P."/>
            <person name="Lance K."/>
            <person name="Lara M."/>
            <person name="Lee W."/>
            <person name="Lennon N."/>
            <person name="Letendre F."/>
            <person name="LeVine R."/>
            <person name="Lipovsky A."/>
            <person name="Liu X."/>
            <person name="Liu J."/>
            <person name="Liu S."/>
            <person name="Lokyitsang T."/>
            <person name="Lokyitsang Y."/>
            <person name="Lubonja R."/>
            <person name="Lui A."/>
            <person name="MacDonald P."/>
            <person name="Magnisalis V."/>
            <person name="Maru K."/>
            <person name="Matthews C."/>
            <person name="McCusker W."/>
            <person name="McDonough S."/>
            <person name="Mehta T."/>
            <person name="Meldrim J."/>
            <person name="Meneus L."/>
            <person name="Mihai O."/>
            <person name="Mihalev A."/>
            <person name="Mihova T."/>
            <person name="Mittelman R."/>
            <person name="Mlenga V."/>
            <person name="Montmayeur A."/>
            <person name="Mulrain L."/>
            <person name="Navidi A."/>
            <person name="Naylor J."/>
            <person name="Negash T."/>
            <person name="Nguyen T."/>
            <person name="Nguyen N."/>
            <person name="Nicol R."/>
            <person name="Norbu C."/>
            <person name="Norbu N."/>
            <person name="Novod N."/>
            <person name="O'Neill B."/>
            <person name="Osman S."/>
            <person name="Markiewicz E."/>
            <person name="Oyono O.L."/>
            <person name="Patti C."/>
            <person name="Phunkhang P."/>
            <person name="Pierre F."/>
            <person name="Priest M."/>
            <person name="Raghuraman S."/>
            <person name="Rege F."/>
            <person name="Reyes R."/>
            <person name="Rise C."/>
            <person name="Rogov P."/>
            <person name="Ross K."/>
            <person name="Ryan E."/>
            <person name="Settipalli S."/>
            <person name="Shea T."/>
            <person name="Sherpa N."/>
            <person name="Shi L."/>
            <person name="Shih D."/>
            <person name="Sparrow T."/>
            <person name="Spaulding J."/>
            <person name="Stalker J."/>
            <person name="Stange-Thomann N."/>
            <person name="Stavropoulos S."/>
            <person name="Stone C."/>
            <person name="Strader C."/>
            <person name="Tesfaye S."/>
            <person name="Thomson T."/>
            <person name="Thoulutsang Y."/>
            <person name="Thoulutsang D."/>
            <person name="Topham K."/>
            <person name="Topping I."/>
            <person name="Tsamla T."/>
            <person name="Vassiliev H."/>
            <person name="Vo A."/>
            <person name="Wangchuk T."/>
            <person name="Wangdi T."/>
            <person name="Weiand M."/>
            <person name="Wilkinson J."/>
            <person name="Wilson A."/>
            <person name="Yadav S."/>
            <person name="Young G."/>
            <person name="Yu Q."/>
            <person name="Zembek L."/>
            <person name="Zhong D."/>
            <person name="Zimmer A."/>
            <person name="Zwirko Z."/>
            <person name="Jaffe D.B."/>
            <person name="Alvarez P."/>
            <person name="Brockman W."/>
            <person name="Butler J."/>
            <person name="Chin C."/>
            <person name="Gnerre S."/>
            <person name="Grabherr M."/>
            <person name="Kleber M."/>
            <person name="Mauceli E."/>
            <person name="MacCallum I."/>
        </authorList>
    </citation>
    <scope>NUCLEOTIDE SEQUENCE [LARGE SCALE GENOMIC DNA]</scope>
    <source>
        <strain evidence="3">Tucson 15287-2541.00</strain>
    </source>
</reference>
<sequence length="193" mass="21898">MYATPLAISVVILWHLLAHQATAKNDLELQFVNFTCTRGSHPNANLLASVNCGLSKNPKRRTLNMEFVLVKPLDVYDFDIVIVLPRRTQKFVVLNVTTDGCQLLSNKNQVTLLRIIREILDRYSNFPKHCPLKQDKAYNMRGFRLDLSLIPAVTIETPVYVEFSYISKQVVLFTGYIAASVQQISDKKNKKGA</sequence>
<dbReference type="PANTHER" id="PTHR20898:SF0">
    <property type="entry name" value="DAEDALUS ON 3-RELATED"/>
    <property type="match status" value="1"/>
</dbReference>
<dbReference type="EMBL" id="CH916367">
    <property type="protein sequence ID" value="EDW01981.1"/>
    <property type="molecule type" value="Genomic_DNA"/>
</dbReference>
<keyword evidence="3" id="KW-1185">Reference proteome</keyword>
<dbReference type="eggNOG" id="ENOG502TCY0">
    <property type="taxonomic scope" value="Eukaryota"/>
</dbReference>
<protein>
    <submittedName>
        <fullName evidence="2">GH21739</fullName>
    </submittedName>
</protein>
<dbReference type="OMA" id="TDGCQLL"/>